<reference evidence="2" key="1">
    <citation type="journal article" date="2021" name="bioRxiv">
        <title>Whole Genome Assembly and Annotation of Northern Wild Rice, Zizania palustris L., Supports a Whole Genome Duplication in the Zizania Genus.</title>
        <authorList>
            <person name="Haas M."/>
            <person name="Kono T."/>
            <person name="Macchietto M."/>
            <person name="Millas R."/>
            <person name="McGilp L."/>
            <person name="Shao M."/>
            <person name="Duquette J."/>
            <person name="Hirsch C.N."/>
            <person name="Kimball J."/>
        </authorList>
    </citation>
    <scope>NUCLEOTIDE SEQUENCE</scope>
    <source>
        <tissue evidence="2">Fresh leaf tissue</tissue>
    </source>
</reference>
<sequence>MIGHEAVPEEANASFDDESLLHPDLQKVPFDPRFKASKLHKYSGVALRWFWSLKPGSIKSWEQLKRMFGKKHFRSEVLNIAPSAPKMPVKFQQAQGFKAGDQAAVRRVEYDHGPPLDPRQVNSVSEHTEEASESLGSSKSPSLKPSPEGDVITKMILKDGKEYPMQFSKGLPSEIATSLEEVVKENLDIFAWTDEDIPGVD</sequence>
<gene>
    <name evidence="2" type="ORF">GUJ93_ZPchr0006g45004</name>
</gene>
<feature type="compositionally biased region" description="Low complexity" evidence="1">
    <location>
        <begin position="133"/>
        <end position="149"/>
    </location>
</feature>
<evidence type="ECO:0000313" key="2">
    <source>
        <dbReference type="EMBL" id="KAG8077143.1"/>
    </source>
</evidence>
<reference evidence="2" key="2">
    <citation type="submission" date="2021-02" db="EMBL/GenBank/DDBJ databases">
        <authorList>
            <person name="Kimball J.A."/>
            <person name="Haas M.W."/>
            <person name="Macchietto M."/>
            <person name="Kono T."/>
            <person name="Duquette J."/>
            <person name="Shao M."/>
        </authorList>
    </citation>
    <scope>NUCLEOTIDE SEQUENCE</scope>
    <source>
        <tissue evidence="2">Fresh leaf tissue</tissue>
    </source>
</reference>
<evidence type="ECO:0000313" key="3">
    <source>
        <dbReference type="Proteomes" id="UP000729402"/>
    </source>
</evidence>
<keyword evidence="3" id="KW-1185">Reference proteome</keyword>
<name>A0A8J5SNU9_ZIZPA</name>
<protein>
    <recommendedName>
        <fullName evidence="4">Retrotransposon gag domain-containing protein</fullName>
    </recommendedName>
</protein>
<evidence type="ECO:0008006" key="4">
    <source>
        <dbReference type="Google" id="ProtNLM"/>
    </source>
</evidence>
<dbReference type="AlphaFoldDB" id="A0A8J5SNU9"/>
<accession>A0A8J5SNU9</accession>
<evidence type="ECO:0000256" key="1">
    <source>
        <dbReference type="SAM" id="MobiDB-lite"/>
    </source>
</evidence>
<organism evidence="2 3">
    <name type="scientific">Zizania palustris</name>
    <name type="common">Northern wild rice</name>
    <dbReference type="NCBI Taxonomy" id="103762"/>
    <lineage>
        <taxon>Eukaryota</taxon>
        <taxon>Viridiplantae</taxon>
        <taxon>Streptophyta</taxon>
        <taxon>Embryophyta</taxon>
        <taxon>Tracheophyta</taxon>
        <taxon>Spermatophyta</taxon>
        <taxon>Magnoliopsida</taxon>
        <taxon>Liliopsida</taxon>
        <taxon>Poales</taxon>
        <taxon>Poaceae</taxon>
        <taxon>BOP clade</taxon>
        <taxon>Oryzoideae</taxon>
        <taxon>Oryzeae</taxon>
        <taxon>Zizaniinae</taxon>
        <taxon>Zizania</taxon>
    </lineage>
</organism>
<proteinExistence type="predicted"/>
<comment type="caution">
    <text evidence="2">The sequence shown here is derived from an EMBL/GenBank/DDBJ whole genome shotgun (WGS) entry which is preliminary data.</text>
</comment>
<feature type="region of interest" description="Disordered" evidence="1">
    <location>
        <begin position="111"/>
        <end position="149"/>
    </location>
</feature>
<dbReference type="Proteomes" id="UP000729402">
    <property type="component" value="Unassembled WGS sequence"/>
</dbReference>
<dbReference type="EMBL" id="JAAALK010000283">
    <property type="protein sequence ID" value="KAG8077143.1"/>
    <property type="molecule type" value="Genomic_DNA"/>
</dbReference>
<dbReference type="OrthoDB" id="1937476at2759"/>